<protein>
    <submittedName>
        <fullName evidence="2">Uncharacterized protein</fullName>
    </submittedName>
</protein>
<feature type="compositionally biased region" description="Polar residues" evidence="1">
    <location>
        <begin position="1"/>
        <end position="11"/>
    </location>
</feature>
<gene>
    <name evidence="2" type="ORF">K491DRAFT_681557</name>
</gene>
<feature type="region of interest" description="Disordered" evidence="1">
    <location>
        <begin position="1"/>
        <end position="27"/>
    </location>
</feature>
<feature type="region of interest" description="Disordered" evidence="1">
    <location>
        <begin position="150"/>
        <end position="172"/>
    </location>
</feature>
<feature type="compositionally biased region" description="Acidic residues" evidence="1">
    <location>
        <begin position="150"/>
        <end position="165"/>
    </location>
</feature>
<name>A0A6A6SZ37_9PLEO</name>
<dbReference type="EMBL" id="MU004407">
    <property type="protein sequence ID" value="KAF2652231.1"/>
    <property type="molecule type" value="Genomic_DNA"/>
</dbReference>
<evidence type="ECO:0000256" key="1">
    <source>
        <dbReference type="SAM" id="MobiDB-lite"/>
    </source>
</evidence>
<dbReference type="OrthoDB" id="5280080at2759"/>
<keyword evidence="3" id="KW-1185">Reference proteome</keyword>
<evidence type="ECO:0000313" key="2">
    <source>
        <dbReference type="EMBL" id="KAF2652231.1"/>
    </source>
</evidence>
<reference evidence="2" key="1">
    <citation type="journal article" date="2020" name="Stud. Mycol.">
        <title>101 Dothideomycetes genomes: a test case for predicting lifestyles and emergence of pathogens.</title>
        <authorList>
            <person name="Haridas S."/>
            <person name="Albert R."/>
            <person name="Binder M."/>
            <person name="Bloem J."/>
            <person name="Labutti K."/>
            <person name="Salamov A."/>
            <person name="Andreopoulos B."/>
            <person name="Baker S."/>
            <person name="Barry K."/>
            <person name="Bills G."/>
            <person name="Bluhm B."/>
            <person name="Cannon C."/>
            <person name="Castanera R."/>
            <person name="Culley D."/>
            <person name="Daum C."/>
            <person name="Ezra D."/>
            <person name="Gonzalez J."/>
            <person name="Henrissat B."/>
            <person name="Kuo A."/>
            <person name="Liang C."/>
            <person name="Lipzen A."/>
            <person name="Lutzoni F."/>
            <person name="Magnuson J."/>
            <person name="Mondo S."/>
            <person name="Nolan M."/>
            <person name="Ohm R."/>
            <person name="Pangilinan J."/>
            <person name="Park H.-J."/>
            <person name="Ramirez L."/>
            <person name="Alfaro M."/>
            <person name="Sun H."/>
            <person name="Tritt A."/>
            <person name="Yoshinaga Y."/>
            <person name="Zwiers L.-H."/>
            <person name="Turgeon B."/>
            <person name="Goodwin S."/>
            <person name="Spatafora J."/>
            <person name="Crous P."/>
            <person name="Grigoriev I."/>
        </authorList>
    </citation>
    <scope>NUCLEOTIDE SEQUENCE</scope>
    <source>
        <strain evidence="2">CBS 122681</strain>
    </source>
</reference>
<dbReference type="Proteomes" id="UP000799324">
    <property type="component" value="Unassembled WGS sequence"/>
</dbReference>
<evidence type="ECO:0000313" key="3">
    <source>
        <dbReference type="Proteomes" id="UP000799324"/>
    </source>
</evidence>
<proteinExistence type="predicted"/>
<organism evidence="2 3">
    <name type="scientific">Lophiostoma macrostomum CBS 122681</name>
    <dbReference type="NCBI Taxonomy" id="1314788"/>
    <lineage>
        <taxon>Eukaryota</taxon>
        <taxon>Fungi</taxon>
        <taxon>Dikarya</taxon>
        <taxon>Ascomycota</taxon>
        <taxon>Pezizomycotina</taxon>
        <taxon>Dothideomycetes</taxon>
        <taxon>Pleosporomycetidae</taxon>
        <taxon>Pleosporales</taxon>
        <taxon>Lophiostomataceae</taxon>
        <taxon>Lophiostoma</taxon>
    </lineage>
</organism>
<dbReference type="AlphaFoldDB" id="A0A6A6SZ37"/>
<accession>A0A6A6SZ37</accession>
<sequence>MTSKDSLSEQVVPTGLPPHVSIHSPKNVPTSDNLLNAKIFTRLSISSSTTSAALSAAVSASSNAQTNAISPTFCLQHNNVLLVFDVDVEDERDLHHEHVRTVCLMLKDQDFSVDYARCVFDASTAQQAGFQFDSLAGGAVMVVNLMAMQDDDEDSSDEGDDEVVLEGDKEQA</sequence>